<evidence type="ECO:0000256" key="2">
    <source>
        <dbReference type="ARBA" id="ARBA00022617"/>
    </source>
</evidence>
<dbReference type="InterPro" id="IPR036909">
    <property type="entry name" value="Cyt_c-like_dom_sf"/>
</dbReference>
<evidence type="ECO:0000256" key="6">
    <source>
        <dbReference type="PROSITE-ProRule" id="PRU00433"/>
    </source>
</evidence>
<organism evidence="9 10">
    <name type="scientific">Georgfuchsia toluolica</name>
    <dbReference type="NCBI Taxonomy" id="424218"/>
    <lineage>
        <taxon>Bacteria</taxon>
        <taxon>Pseudomonadati</taxon>
        <taxon>Pseudomonadota</taxon>
        <taxon>Betaproteobacteria</taxon>
        <taxon>Nitrosomonadales</taxon>
        <taxon>Sterolibacteriaceae</taxon>
        <taxon>Georgfuchsia</taxon>
    </lineage>
</organism>
<evidence type="ECO:0000313" key="9">
    <source>
        <dbReference type="EMBL" id="CAG4883497.1"/>
    </source>
</evidence>
<evidence type="ECO:0000256" key="4">
    <source>
        <dbReference type="ARBA" id="ARBA00022982"/>
    </source>
</evidence>
<dbReference type="SUPFAM" id="SSF46626">
    <property type="entry name" value="Cytochrome c"/>
    <property type="match status" value="4"/>
</dbReference>
<dbReference type="RefSeq" id="WP_220635461.1">
    <property type="nucleotide sequence ID" value="NZ_CAJQUM010000001.1"/>
</dbReference>
<dbReference type="Gene3D" id="1.10.760.10">
    <property type="entry name" value="Cytochrome c-like domain"/>
    <property type="match status" value="4"/>
</dbReference>
<feature type="signal peptide" evidence="7">
    <location>
        <begin position="1"/>
        <end position="24"/>
    </location>
</feature>
<protein>
    <recommendedName>
        <fullName evidence="8">Cytochrome c domain-containing protein</fullName>
    </recommendedName>
</protein>
<feature type="domain" description="Cytochrome c" evidence="8">
    <location>
        <begin position="305"/>
        <end position="392"/>
    </location>
</feature>
<feature type="domain" description="Cytochrome c" evidence="8">
    <location>
        <begin position="229"/>
        <end position="307"/>
    </location>
</feature>
<accession>A0A916N8P3</accession>
<dbReference type="Pfam" id="PF13442">
    <property type="entry name" value="Cytochrome_CBB3"/>
    <property type="match status" value="1"/>
</dbReference>
<evidence type="ECO:0000256" key="7">
    <source>
        <dbReference type="SAM" id="SignalP"/>
    </source>
</evidence>
<dbReference type="Proteomes" id="UP000742786">
    <property type="component" value="Unassembled WGS sequence"/>
</dbReference>
<feature type="chain" id="PRO_5037548472" description="Cytochrome c domain-containing protein" evidence="7">
    <location>
        <begin position="25"/>
        <end position="404"/>
    </location>
</feature>
<dbReference type="PROSITE" id="PS51007">
    <property type="entry name" value="CYTC"/>
    <property type="match status" value="3"/>
</dbReference>
<dbReference type="GO" id="GO:0046872">
    <property type="term" value="F:metal ion binding"/>
    <property type="evidence" value="ECO:0007669"/>
    <property type="project" value="UniProtKB-KW"/>
</dbReference>
<dbReference type="GO" id="GO:0009055">
    <property type="term" value="F:electron transfer activity"/>
    <property type="evidence" value="ECO:0007669"/>
    <property type="project" value="InterPro"/>
</dbReference>
<dbReference type="PANTHER" id="PTHR33751">
    <property type="entry name" value="CBB3-TYPE CYTOCHROME C OXIDASE SUBUNIT FIXP"/>
    <property type="match status" value="1"/>
</dbReference>
<comment type="caution">
    <text evidence="9">The sequence shown here is derived from an EMBL/GenBank/DDBJ whole genome shotgun (WGS) entry which is preliminary data.</text>
</comment>
<keyword evidence="10" id="KW-1185">Reference proteome</keyword>
<keyword evidence="5 6" id="KW-0408">Iron</keyword>
<evidence type="ECO:0000256" key="1">
    <source>
        <dbReference type="ARBA" id="ARBA00022448"/>
    </source>
</evidence>
<keyword evidence="7" id="KW-0732">Signal</keyword>
<sequence>MKRSVRICHLFSLLLAIVATVVSASSEAAPSSVAGTDELRAAYAGPLEVAEGKRVAKQSCAGCHGIDGIATIKGIPHLAGQRASYLLMEMRAYKAGARSDKSMDGAVKFLSDEALLAAAAYYASLDPAPSSAAKAAPAKADALSAGKAAAAGCAGCHGDTGISNTPGVPNLVGLDPAYLVTAMTAYKAGQRKDEMMKTLVGALSDSDMKNIALFYALQKPAVAQTPVSGDKAAGKAAASACAGCHGEQGVSGSPATPSLAGQDSQYFLAALQEYKNGSRADESMKGVAAALENRAMKDLAAYYAALPPQAPKVVKPLSTSEWAQRCDRCHGINGNSIDPRIPAIAAQRLDYLEKVLLAYKSGARKSPQMSAMSASLSEEDITALAAYYARQKPRAVVFVQLPAK</sequence>
<name>A0A916N8P3_9PROT</name>
<keyword evidence="3 6" id="KW-0479">Metal-binding</keyword>
<dbReference type="GO" id="GO:0020037">
    <property type="term" value="F:heme binding"/>
    <property type="evidence" value="ECO:0007669"/>
    <property type="project" value="InterPro"/>
</dbReference>
<keyword evidence="4" id="KW-0249">Electron transport</keyword>
<dbReference type="Pfam" id="PF00034">
    <property type="entry name" value="Cytochrom_C"/>
    <property type="match status" value="2"/>
</dbReference>
<reference evidence="9" key="1">
    <citation type="submission" date="2021-04" db="EMBL/GenBank/DDBJ databases">
        <authorList>
            <person name="Hornung B."/>
        </authorList>
    </citation>
    <scope>NUCLEOTIDE SEQUENCE</scope>
    <source>
        <strain evidence="9">G5G6</strain>
    </source>
</reference>
<feature type="domain" description="Cytochrome c" evidence="8">
    <location>
        <begin position="47"/>
        <end position="219"/>
    </location>
</feature>
<evidence type="ECO:0000259" key="8">
    <source>
        <dbReference type="PROSITE" id="PS51007"/>
    </source>
</evidence>
<gene>
    <name evidence="9" type="ORF">GTOL_11380</name>
</gene>
<evidence type="ECO:0000313" key="10">
    <source>
        <dbReference type="Proteomes" id="UP000742786"/>
    </source>
</evidence>
<keyword evidence="2 6" id="KW-0349">Heme</keyword>
<evidence type="ECO:0000256" key="5">
    <source>
        <dbReference type="ARBA" id="ARBA00023004"/>
    </source>
</evidence>
<dbReference type="EMBL" id="CAJQUM010000001">
    <property type="protein sequence ID" value="CAG4883497.1"/>
    <property type="molecule type" value="Genomic_DNA"/>
</dbReference>
<evidence type="ECO:0000256" key="3">
    <source>
        <dbReference type="ARBA" id="ARBA00022723"/>
    </source>
</evidence>
<dbReference type="PANTHER" id="PTHR33751:SF9">
    <property type="entry name" value="CYTOCHROME C4"/>
    <property type="match status" value="1"/>
</dbReference>
<dbReference type="InterPro" id="IPR009056">
    <property type="entry name" value="Cyt_c-like_dom"/>
</dbReference>
<dbReference type="AlphaFoldDB" id="A0A916N8P3"/>
<proteinExistence type="predicted"/>
<dbReference type="InterPro" id="IPR050597">
    <property type="entry name" value="Cytochrome_c_Oxidase_Subunit"/>
</dbReference>
<keyword evidence="1" id="KW-0813">Transport</keyword>